<dbReference type="OrthoDB" id="20872at2759"/>
<evidence type="ECO:0000313" key="1">
    <source>
        <dbReference type="EMBL" id="KAG2461506.1"/>
    </source>
</evidence>
<dbReference type="SUPFAM" id="SSF48403">
    <property type="entry name" value="Ankyrin repeat"/>
    <property type="match status" value="2"/>
</dbReference>
<feature type="non-terminal residue" evidence="1">
    <location>
        <position position="1"/>
    </location>
</feature>
<dbReference type="GO" id="GO:0042981">
    <property type="term" value="P:regulation of apoptotic process"/>
    <property type="evidence" value="ECO:0007669"/>
    <property type="project" value="InterPro"/>
</dbReference>
<reference evidence="1 2" key="1">
    <citation type="journal article" date="2021" name="Cell">
        <title>Tracing the genetic footprints of vertebrate landing in non-teleost ray-finned fishes.</title>
        <authorList>
            <person name="Bi X."/>
            <person name="Wang K."/>
            <person name="Yang L."/>
            <person name="Pan H."/>
            <person name="Jiang H."/>
            <person name="Wei Q."/>
            <person name="Fang M."/>
            <person name="Yu H."/>
            <person name="Zhu C."/>
            <person name="Cai Y."/>
            <person name="He Y."/>
            <person name="Gan X."/>
            <person name="Zeng H."/>
            <person name="Yu D."/>
            <person name="Zhu Y."/>
            <person name="Jiang H."/>
            <person name="Qiu Q."/>
            <person name="Yang H."/>
            <person name="Zhang Y.E."/>
            <person name="Wang W."/>
            <person name="Zhu M."/>
            <person name="He S."/>
            <person name="Zhang G."/>
        </authorList>
    </citation>
    <scope>NUCLEOTIDE SEQUENCE [LARGE SCALE GENOMIC DNA]</scope>
    <source>
        <strain evidence="1">Bchr_013</strain>
    </source>
</reference>
<dbReference type="SMART" id="SM00248">
    <property type="entry name" value="ANK"/>
    <property type="match status" value="15"/>
</dbReference>
<gene>
    <name evidence="1" type="primary">Ank2_1</name>
    <name evidence="1" type="ORF">GTO96_0008991</name>
</gene>
<evidence type="ECO:0000313" key="2">
    <source>
        <dbReference type="Proteomes" id="UP000886611"/>
    </source>
</evidence>
<accession>A0A8X8BPD2</accession>
<dbReference type="PRINTS" id="PR01415">
    <property type="entry name" value="ANKYRIN"/>
</dbReference>
<dbReference type="PROSITE" id="PS50088">
    <property type="entry name" value="ANK_REPEAT"/>
    <property type="match status" value="10"/>
</dbReference>
<organism evidence="1 2">
    <name type="scientific">Polypterus senegalus</name>
    <name type="common">Senegal bichir</name>
    <dbReference type="NCBI Taxonomy" id="55291"/>
    <lineage>
        <taxon>Eukaryota</taxon>
        <taxon>Metazoa</taxon>
        <taxon>Chordata</taxon>
        <taxon>Craniata</taxon>
        <taxon>Vertebrata</taxon>
        <taxon>Euteleostomi</taxon>
        <taxon>Actinopterygii</taxon>
        <taxon>Polypteriformes</taxon>
        <taxon>Polypteridae</taxon>
        <taxon>Polypterus</taxon>
    </lineage>
</organism>
<sequence length="759" mass="81945">MSSTSLLTNPYAIEVLQSKKKDLVEGIGDTERLLNFLIDHGVLPPEKRLLLSSYRSRHERNSRVLDTLVSQGERACRLFFYPCLKLVEPALYYAIRGYVSQVNESVRDARRQLVGYLLEKDKEPPPKLEASPPQKKRSVVSPPPPQKKKKSSIQSPPVKRAERAAKEPPAVSHQSANPFEAAAAGDLASLEKALQDRDVHATNSAGETLLHIAAARGHLAAVQLLLSRGARLDARDGQGRTALHRAAESGNEPVVRALLAVGADMYALDKDSKTPLHLAAHKKHLGVIKTMVKEEGKRPGRRKTFLHLAALRDDSSLAQLLLKQGAVLDAEDEKRQTALLLAIVAGFERTAKVLLEAGARVDDRIIDAAFNTNSQAIFGLILRHAKGLSPDAMQSALFKAVQGNLQGIIGALIDRGVDVNARNNMQYTPLLLAAELGNAEAARTLISKKAGIEDKLPSLLTPLHLAVQGGHISLATLLLEKGAGIDALGPGDQTPLHMAAFHNRPQLAELLLKMGAKVDALTKEALTPLHIASQRGHTSMAQHLIAAKANVNAKDKHSSCPLHLAASSGQSATVQLLLKNQADPNAVDKEKKMPLHMAATAGHPDAMALLLTGKARPGAKDMDGCTPLHYAASKGHVAATTALLNATQNKNVDERNVWRRTALHLAAEHGHEGLIDLLLERGAAINSLDNNKDTPLHCACRGGHYSTVQRLVSWTRGEKANLQATNNVKKTPLQVAESEKTTSHQNIASLLKKKMFLTK</sequence>
<dbReference type="Gene3D" id="1.10.533.10">
    <property type="entry name" value="Death Domain, Fas"/>
    <property type="match status" value="1"/>
</dbReference>
<feature type="non-terminal residue" evidence="1">
    <location>
        <position position="759"/>
    </location>
</feature>
<dbReference type="InterPro" id="IPR036770">
    <property type="entry name" value="Ankyrin_rpt-contain_sf"/>
</dbReference>
<dbReference type="AlphaFoldDB" id="A0A8X8BPD2"/>
<dbReference type="EMBL" id="JAATIS010004524">
    <property type="protein sequence ID" value="KAG2461506.1"/>
    <property type="molecule type" value="Genomic_DNA"/>
</dbReference>
<dbReference type="CDD" id="cd01671">
    <property type="entry name" value="CARD"/>
    <property type="match status" value="1"/>
</dbReference>
<dbReference type="PANTHER" id="PTHR24198">
    <property type="entry name" value="ANKYRIN REPEAT AND PROTEIN KINASE DOMAIN-CONTAINING PROTEIN"/>
    <property type="match status" value="1"/>
</dbReference>
<dbReference type="Pfam" id="PF00619">
    <property type="entry name" value="CARD"/>
    <property type="match status" value="1"/>
</dbReference>
<name>A0A8X8BPD2_POLSE</name>
<dbReference type="PROSITE" id="PS50297">
    <property type="entry name" value="ANK_REP_REGION"/>
    <property type="match status" value="9"/>
</dbReference>
<keyword evidence="2" id="KW-1185">Reference proteome</keyword>
<dbReference type="Pfam" id="PF12796">
    <property type="entry name" value="Ank_2"/>
    <property type="match status" value="6"/>
</dbReference>
<dbReference type="InterPro" id="IPR011029">
    <property type="entry name" value="DEATH-like_dom_sf"/>
</dbReference>
<dbReference type="Proteomes" id="UP000886611">
    <property type="component" value="Unassembled WGS sequence"/>
</dbReference>
<dbReference type="PANTHER" id="PTHR24198:SF194">
    <property type="entry name" value="INVERSIN-A"/>
    <property type="match status" value="1"/>
</dbReference>
<protein>
    <submittedName>
        <fullName evidence="1">ANK2 protein</fullName>
    </submittedName>
</protein>
<dbReference type="SUPFAM" id="SSF47986">
    <property type="entry name" value="DEATH domain"/>
    <property type="match status" value="1"/>
</dbReference>
<dbReference type="Pfam" id="PF00023">
    <property type="entry name" value="Ank"/>
    <property type="match status" value="1"/>
</dbReference>
<dbReference type="InterPro" id="IPR001315">
    <property type="entry name" value="CARD"/>
</dbReference>
<dbReference type="PROSITE" id="PS50209">
    <property type="entry name" value="CARD"/>
    <property type="match status" value="1"/>
</dbReference>
<proteinExistence type="predicted"/>
<dbReference type="Gene3D" id="1.25.40.20">
    <property type="entry name" value="Ankyrin repeat-containing domain"/>
    <property type="match status" value="7"/>
</dbReference>
<comment type="caution">
    <text evidence="1">The sequence shown here is derived from an EMBL/GenBank/DDBJ whole genome shotgun (WGS) entry which is preliminary data.</text>
</comment>
<dbReference type="InterPro" id="IPR002110">
    <property type="entry name" value="Ankyrin_rpt"/>
</dbReference>